<gene>
    <name evidence="1" type="ORF">Tci_922919</name>
</gene>
<reference evidence="1" key="1">
    <citation type="journal article" date="2019" name="Sci. Rep.">
        <title>Draft genome of Tanacetum cinerariifolium, the natural source of mosquito coil.</title>
        <authorList>
            <person name="Yamashiro T."/>
            <person name="Shiraishi A."/>
            <person name="Satake H."/>
            <person name="Nakayama K."/>
        </authorList>
    </citation>
    <scope>NUCLEOTIDE SEQUENCE</scope>
</reference>
<accession>A0A699WXA8</accession>
<feature type="non-terminal residue" evidence="1">
    <location>
        <position position="1"/>
    </location>
</feature>
<sequence length="116" mass="12208">PQPRVPRRSVAHADVQQIEFRVVGHGVPDGTAAALLDELVAKPGFAGDLHGLVFRRQFRITRHGKEPPVLLAGVRIVSGDVTAHPVFGAAVADDHLALHHARRASDGDGAVRAGPG</sequence>
<organism evidence="1">
    <name type="scientific">Tanacetum cinerariifolium</name>
    <name type="common">Dalmatian daisy</name>
    <name type="synonym">Chrysanthemum cinerariifolium</name>
    <dbReference type="NCBI Taxonomy" id="118510"/>
    <lineage>
        <taxon>Eukaryota</taxon>
        <taxon>Viridiplantae</taxon>
        <taxon>Streptophyta</taxon>
        <taxon>Embryophyta</taxon>
        <taxon>Tracheophyta</taxon>
        <taxon>Spermatophyta</taxon>
        <taxon>Magnoliopsida</taxon>
        <taxon>eudicotyledons</taxon>
        <taxon>Gunneridae</taxon>
        <taxon>Pentapetalae</taxon>
        <taxon>asterids</taxon>
        <taxon>campanulids</taxon>
        <taxon>Asterales</taxon>
        <taxon>Asteraceae</taxon>
        <taxon>Asteroideae</taxon>
        <taxon>Anthemideae</taxon>
        <taxon>Anthemidinae</taxon>
        <taxon>Tanacetum</taxon>
    </lineage>
</organism>
<feature type="non-terminal residue" evidence="1">
    <location>
        <position position="116"/>
    </location>
</feature>
<dbReference type="EMBL" id="BKCJ011763812">
    <property type="protein sequence ID" value="GFD50950.1"/>
    <property type="molecule type" value="Genomic_DNA"/>
</dbReference>
<dbReference type="AlphaFoldDB" id="A0A699WXA8"/>
<proteinExistence type="predicted"/>
<name>A0A699WXA8_TANCI</name>
<evidence type="ECO:0000313" key="1">
    <source>
        <dbReference type="EMBL" id="GFD50950.1"/>
    </source>
</evidence>
<comment type="caution">
    <text evidence="1">The sequence shown here is derived from an EMBL/GenBank/DDBJ whole genome shotgun (WGS) entry which is preliminary data.</text>
</comment>
<protein>
    <submittedName>
        <fullName evidence="1">Uncharacterized protein</fullName>
    </submittedName>
</protein>